<evidence type="ECO:0000313" key="10">
    <source>
        <dbReference type="EMBL" id="VEN50897.1"/>
    </source>
</evidence>
<sequence length="403" mass="46194">MKMQDNPEHLGKHHTATTVLCYSQIITQLSPPELLSVASESTSLCTMENYDFRNRPFATSDVFESTVQDFKILTTGHDVKKIYELDLSSKAFPFMPGDVIGILPCNSHSEVKKLFTRLGVEIHMRKRYKLTIKSDTVKKNPSMPKHIPPEGILEDIFLKHLDIRKPMKKAFLKVLSKFTQDKEELSYLEELCSPKGSAKYLNLINQSGRTLLGLLNTFPKSCPPMELILEHSQALQPRTPGKFRLHEDPKETIIMIATGTGLAPFKSFLDHRYLLKQTGCDIGKCILYYGCRYHNRDFLFKDLLYKYLEEGVLSKIYTAFSRDGVTKCYVQDKLKETGKEFVDNLFKDNATVYICGDPKTMVKDVLNRIQDSLEQYHDCGERNAQDVLKSLQDDGRILIDTWL</sequence>
<evidence type="ECO:0000256" key="3">
    <source>
        <dbReference type="ARBA" id="ARBA00022827"/>
    </source>
</evidence>
<reference evidence="10 11" key="1">
    <citation type="submission" date="2019-01" db="EMBL/GenBank/DDBJ databases">
        <authorList>
            <person name="Sayadi A."/>
        </authorList>
    </citation>
    <scope>NUCLEOTIDE SEQUENCE [LARGE SCALE GENOMIC DNA]</scope>
</reference>
<comment type="cofactor">
    <cofactor evidence="1">
        <name>FAD</name>
        <dbReference type="ChEBI" id="CHEBI:57692"/>
    </cofactor>
</comment>
<keyword evidence="11" id="KW-1185">Reference proteome</keyword>
<gene>
    <name evidence="10" type="ORF">CALMAC_LOCUS11509</name>
</gene>
<dbReference type="GO" id="GO:0005829">
    <property type="term" value="C:cytosol"/>
    <property type="evidence" value="ECO:0007669"/>
    <property type="project" value="TreeGrafter"/>
</dbReference>
<organism evidence="10 11">
    <name type="scientific">Callosobruchus maculatus</name>
    <name type="common">Southern cowpea weevil</name>
    <name type="synonym">Pulse bruchid</name>
    <dbReference type="NCBI Taxonomy" id="64391"/>
    <lineage>
        <taxon>Eukaryota</taxon>
        <taxon>Metazoa</taxon>
        <taxon>Ecdysozoa</taxon>
        <taxon>Arthropoda</taxon>
        <taxon>Hexapoda</taxon>
        <taxon>Insecta</taxon>
        <taxon>Pterygota</taxon>
        <taxon>Neoptera</taxon>
        <taxon>Endopterygota</taxon>
        <taxon>Coleoptera</taxon>
        <taxon>Polyphaga</taxon>
        <taxon>Cucujiformia</taxon>
        <taxon>Chrysomeloidea</taxon>
        <taxon>Chrysomelidae</taxon>
        <taxon>Bruchinae</taxon>
        <taxon>Bruchini</taxon>
        <taxon>Callosobruchus</taxon>
    </lineage>
</organism>
<accession>A0A653CUG2</accession>
<dbReference type="AlphaFoldDB" id="A0A653CUG2"/>
<evidence type="ECO:0000259" key="9">
    <source>
        <dbReference type="Pfam" id="PF00667"/>
    </source>
</evidence>
<dbReference type="GO" id="GO:0003958">
    <property type="term" value="F:NADPH-hemoprotein reductase activity"/>
    <property type="evidence" value="ECO:0007669"/>
    <property type="project" value="UniProtKB-EC"/>
</dbReference>
<evidence type="ECO:0000256" key="5">
    <source>
        <dbReference type="ARBA" id="ARBA00023797"/>
    </source>
</evidence>
<protein>
    <recommendedName>
        <fullName evidence="7">Methionine synthase reductase</fullName>
        <ecNumber evidence="6">1.16.1.8</ecNumber>
        <ecNumber evidence="5">1.6.2.4</ecNumber>
    </recommendedName>
</protein>
<dbReference type="InterPro" id="IPR003097">
    <property type="entry name" value="CysJ-like_FAD-binding"/>
</dbReference>
<dbReference type="Pfam" id="PF00667">
    <property type="entry name" value="FAD_binding_1"/>
    <property type="match status" value="1"/>
</dbReference>
<dbReference type="InterPro" id="IPR001433">
    <property type="entry name" value="OxRdtase_FAD/NAD-bd"/>
</dbReference>
<dbReference type="Proteomes" id="UP000410492">
    <property type="component" value="Unassembled WGS sequence"/>
</dbReference>
<dbReference type="EC" id="1.16.1.8" evidence="6"/>
<feature type="domain" description="Sulfite reductase [NADPH] flavoprotein alpha-component-like FAD-binding" evidence="9">
    <location>
        <begin position="56"/>
        <end position="238"/>
    </location>
</feature>
<proteinExistence type="predicted"/>
<evidence type="ECO:0000259" key="8">
    <source>
        <dbReference type="Pfam" id="PF00175"/>
    </source>
</evidence>
<dbReference type="Gene3D" id="3.40.50.80">
    <property type="entry name" value="Nucleotide-binding domain of ferredoxin-NADP reductase (FNR) module"/>
    <property type="match status" value="1"/>
</dbReference>
<keyword evidence="2" id="KW-0285">Flavoprotein</keyword>
<dbReference type="GO" id="GO:0030586">
    <property type="term" value="F:[methionine synthase] reductase (NADPH) activity"/>
    <property type="evidence" value="ECO:0007669"/>
    <property type="project" value="UniProtKB-EC"/>
</dbReference>
<keyword evidence="4" id="KW-0560">Oxidoreductase</keyword>
<name>A0A653CUG2_CALMS</name>
<dbReference type="OrthoDB" id="1856718at2759"/>
<evidence type="ECO:0000256" key="7">
    <source>
        <dbReference type="ARBA" id="ARBA00040659"/>
    </source>
</evidence>
<dbReference type="InterPro" id="IPR001709">
    <property type="entry name" value="Flavoprot_Pyr_Nucl_cyt_Rdtase"/>
</dbReference>
<evidence type="ECO:0000256" key="2">
    <source>
        <dbReference type="ARBA" id="ARBA00022630"/>
    </source>
</evidence>
<dbReference type="FunFam" id="1.20.990.10:FF:000007">
    <property type="entry name" value="Methionine synthase reductase"/>
    <property type="match status" value="1"/>
</dbReference>
<dbReference type="GO" id="GO:0050660">
    <property type="term" value="F:flavin adenine dinucleotide binding"/>
    <property type="evidence" value="ECO:0007669"/>
    <property type="project" value="TreeGrafter"/>
</dbReference>
<evidence type="ECO:0000256" key="6">
    <source>
        <dbReference type="ARBA" id="ARBA00039088"/>
    </source>
</evidence>
<evidence type="ECO:0000256" key="4">
    <source>
        <dbReference type="ARBA" id="ARBA00023002"/>
    </source>
</evidence>
<keyword evidence="3" id="KW-0274">FAD</keyword>
<dbReference type="Gene3D" id="1.20.990.10">
    <property type="entry name" value="NADPH-cytochrome p450 Reductase, Chain A, domain 3"/>
    <property type="match status" value="1"/>
</dbReference>
<dbReference type="PRINTS" id="PR00371">
    <property type="entry name" value="FPNCR"/>
</dbReference>
<dbReference type="PANTHER" id="PTHR19384:SF17">
    <property type="entry name" value="NADPH--CYTOCHROME P450 REDUCTASE"/>
    <property type="match status" value="1"/>
</dbReference>
<dbReference type="SUPFAM" id="SSF52343">
    <property type="entry name" value="Ferredoxin reductase-like, C-terminal NADP-linked domain"/>
    <property type="match status" value="1"/>
</dbReference>
<dbReference type="InterPro" id="IPR023173">
    <property type="entry name" value="NADPH_Cyt_P450_Rdtase_alpha"/>
</dbReference>
<dbReference type="EMBL" id="CAACVG010008731">
    <property type="protein sequence ID" value="VEN50897.1"/>
    <property type="molecule type" value="Genomic_DNA"/>
</dbReference>
<dbReference type="InterPro" id="IPR039261">
    <property type="entry name" value="FNR_nucleotide-bd"/>
</dbReference>
<dbReference type="SUPFAM" id="SSF63380">
    <property type="entry name" value="Riboflavin synthase domain-like"/>
    <property type="match status" value="1"/>
</dbReference>
<evidence type="ECO:0000313" key="11">
    <source>
        <dbReference type="Proteomes" id="UP000410492"/>
    </source>
</evidence>
<dbReference type="GO" id="GO:0009725">
    <property type="term" value="P:response to hormone"/>
    <property type="evidence" value="ECO:0007669"/>
    <property type="project" value="TreeGrafter"/>
</dbReference>
<feature type="domain" description="Oxidoreductase FAD/NAD(P)-binding" evidence="8">
    <location>
        <begin position="255"/>
        <end position="365"/>
    </location>
</feature>
<dbReference type="InterPro" id="IPR017938">
    <property type="entry name" value="Riboflavin_synthase-like_b-brl"/>
</dbReference>
<evidence type="ECO:0000256" key="1">
    <source>
        <dbReference type="ARBA" id="ARBA00001974"/>
    </source>
</evidence>
<dbReference type="GO" id="GO:0010181">
    <property type="term" value="F:FMN binding"/>
    <property type="evidence" value="ECO:0007669"/>
    <property type="project" value="TreeGrafter"/>
</dbReference>
<dbReference type="Pfam" id="PF00175">
    <property type="entry name" value="NAD_binding_1"/>
    <property type="match status" value="1"/>
</dbReference>
<dbReference type="EC" id="1.6.2.4" evidence="5"/>
<dbReference type="PANTHER" id="PTHR19384">
    <property type="entry name" value="NITRIC OXIDE SYNTHASE-RELATED"/>
    <property type="match status" value="1"/>
</dbReference>